<name>A0A1C3ER40_9GAMM</name>
<accession>A0A1C3ER40</accession>
<comment type="similarity">
    <text evidence="1">Belongs to the short-chain dehydrogenases/reductases (SDR) family.</text>
</comment>
<dbReference type="PANTHER" id="PTHR42879">
    <property type="entry name" value="3-OXOACYL-(ACYL-CARRIER-PROTEIN) REDUCTASE"/>
    <property type="match status" value="1"/>
</dbReference>
<dbReference type="InterPro" id="IPR050259">
    <property type="entry name" value="SDR"/>
</dbReference>
<organism evidence="2 3">
    <name type="scientific">Veronia pacifica</name>
    <dbReference type="NCBI Taxonomy" id="1080227"/>
    <lineage>
        <taxon>Bacteria</taxon>
        <taxon>Pseudomonadati</taxon>
        <taxon>Pseudomonadota</taxon>
        <taxon>Gammaproteobacteria</taxon>
        <taxon>Vibrionales</taxon>
        <taxon>Vibrionaceae</taxon>
        <taxon>Veronia</taxon>
    </lineage>
</organism>
<gene>
    <name evidence="2" type="ORF">A8L45_03590</name>
</gene>
<dbReference type="Gene3D" id="3.40.50.720">
    <property type="entry name" value="NAD(P)-binding Rossmann-like Domain"/>
    <property type="match status" value="1"/>
</dbReference>
<dbReference type="SUPFAM" id="SSF51735">
    <property type="entry name" value="NAD(P)-binding Rossmann-fold domains"/>
    <property type="match status" value="1"/>
</dbReference>
<dbReference type="Pfam" id="PF13561">
    <property type="entry name" value="adh_short_C2"/>
    <property type="match status" value="1"/>
</dbReference>
<sequence>MPNTLITCATSHIGLSVAENIVVDGKLVLTGRDQDKLNKLCKSLSSKATSVHLDFFDSQSIQQASETIASEGQIDKVVFIIPRIPPKSEVFSTEEELISDHLNFFIKPLQLFRLLFEADAISDSAKIVIVSGLSTKSALSHYATNNTIRSAWLGQAKTMSLALGERRIAVNTLSLGAVMTDSYRARLKQRAVLNGVTPDEQLATEVDNIAMKKYAEVGDVVDAILSLTGPMAKHITGQNILMDGGFFRGY</sequence>
<dbReference type="InterPro" id="IPR036291">
    <property type="entry name" value="NAD(P)-bd_dom_sf"/>
</dbReference>
<comment type="caution">
    <text evidence="2">The sequence shown here is derived from an EMBL/GenBank/DDBJ whole genome shotgun (WGS) entry which is preliminary data.</text>
</comment>
<keyword evidence="3" id="KW-1185">Reference proteome</keyword>
<dbReference type="AlphaFoldDB" id="A0A1C3ER40"/>
<evidence type="ECO:0000256" key="1">
    <source>
        <dbReference type="ARBA" id="ARBA00006484"/>
    </source>
</evidence>
<dbReference type="RefSeq" id="WP_068899280.1">
    <property type="nucleotide sequence ID" value="NZ_JBHUIF010000020.1"/>
</dbReference>
<dbReference type="OrthoDB" id="9804774at2"/>
<evidence type="ECO:0000313" key="2">
    <source>
        <dbReference type="EMBL" id="ODA35702.1"/>
    </source>
</evidence>
<reference evidence="2 3" key="1">
    <citation type="submission" date="2016-05" db="EMBL/GenBank/DDBJ databases">
        <title>Genomic Taxonomy of the Vibrionaceae.</title>
        <authorList>
            <person name="Gomez-Gil B."/>
            <person name="Enciso-Ibarra J."/>
        </authorList>
    </citation>
    <scope>NUCLEOTIDE SEQUENCE [LARGE SCALE GENOMIC DNA]</scope>
    <source>
        <strain evidence="2 3">CAIM 1920</strain>
    </source>
</reference>
<dbReference type="PANTHER" id="PTHR42879:SF6">
    <property type="entry name" value="NADPH-DEPENDENT REDUCTASE BACG"/>
    <property type="match status" value="1"/>
</dbReference>
<dbReference type="EMBL" id="LYBM01000003">
    <property type="protein sequence ID" value="ODA35702.1"/>
    <property type="molecule type" value="Genomic_DNA"/>
</dbReference>
<protein>
    <submittedName>
        <fullName evidence="2">Short-chain dehydrogenase</fullName>
    </submittedName>
</protein>
<evidence type="ECO:0000313" key="3">
    <source>
        <dbReference type="Proteomes" id="UP000094936"/>
    </source>
</evidence>
<dbReference type="Proteomes" id="UP000094936">
    <property type="component" value="Unassembled WGS sequence"/>
</dbReference>
<dbReference type="STRING" id="1080227.A8L45_03590"/>
<proteinExistence type="inferred from homology"/>
<dbReference type="InterPro" id="IPR002347">
    <property type="entry name" value="SDR_fam"/>
</dbReference>